<keyword evidence="3" id="KW-1185">Reference proteome</keyword>
<accession>A0A4R8RTW8</accession>
<evidence type="ECO:0000256" key="1">
    <source>
        <dbReference type="SAM" id="MobiDB-lite"/>
    </source>
</evidence>
<feature type="compositionally biased region" description="Low complexity" evidence="1">
    <location>
        <begin position="405"/>
        <end position="425"/>
    </location>
</feature>
<reference evidence="2 3" key="1">
    <citation type="submission" date="2018-12" db="EMBL/GenBank/DDBJ databases">
        <title>Genome sequence and assembly of Colletotrichum trifolii.</title>
        <authorList>
            <person name="Gan P."/>
            <person name="Shirasu K."/>
        </authorList>
    </citation>
    <scope>NUCLEOTIDE SEQUENCE [LARGE SCALE GENOMIC DNA]</scope>
    <source>
        <strain evidence="2 3">543-2</strain>
    </source>
</reference>
<evidence type="ECO:0000313" key="2">
    <source>
        <dbReference type="EMBL" id="TDZ61498.1"/>
    </source>
</evidence>
<comment type="caution">
    <text evidence="2">The sequence shown here is derived from an EMBL/GenBank/DDBJ whole genome shotgun (WGS) entry which is preliminary data.</text>
</comment>
<gene>
    <name evidence="2" type="ORF">CTRI78_v004369</name>
</gene>
<dbReference type="EMBL" id="RYZW01000031">
    <property type="protein sequence ID" value="TDZ61498.1"/>
    <property type="molecule type" value="Genomic_DNA"/>
</dbReference>
<evidence type="ECO:0000313" key="3">
    <source>
        <dbReference type="Proteomes" id="UP000295703"/>
    </source>
</evidence>
<dbReference type="AlphaFoldDB" id="A0A4R8RTW8"/>
<name>A0A4R8RTW8_COLTR</name>
<protein>
    <recommendedName>
        <fullName evidence="4">BTB domain-containing protein</fullName>
    </recommendedName>
</protein>
<evidence type="ECO:0008006" key="4">
    <source>
        <dbReference type="Google" id="ProtNLM"/>
    </source>
</evidence>
<dbReference type="Proteomes" id="UP000295703">
    <property type="component" value="Unassembled WGS sequence"/>
</dbReference>
<sequence length="433" mass="48848">MPPKTVPSPPPRNLKLPLIAEHGGHLQINIDPLGDAFVRASNPNTGKAVIFLVSIENLEAVKGTFSQIALESWTEPSDACPIRTYHVSAPRPELMQVLLRHMHFPEDESLNVYQDLDVATVFDVLTLAASLDYAGQMHDWAHARFSSARFGQHYAKHFALSVLFRSASPFWHCARYICRNSVIDRAGQLRCQDEVLSSAIHGVDRAAETVGEIAAQRYNMVSALLEPHKNLFLELLCRNCCDEACDLLQPSDAFPQSLTFLQKKPMTCYSGMDRTVYLEFFEHGIDLLNDDPAKEYRGSVEALLQIVEKLRRAVQGRPDEAMLYTCQKEGKRRLTDIRVSATHQLSRISLTFPQEIETLLGLSEHERTRGMSESQPDATFRLPCLEALETVNRANRRVMRADQMAQHQAQQQVGHQAQQQVGQQGSRSPYLTW</sequence>
<proteinExistence type="predicted"/>
<feature type="region of interest" description="Disordered" evidence="1">
    <location>
        <begin position="402"/>
        <end position="433"/>
    </location>
</feature>
<organism evidence="2 3">
    <name type="scientific">Colletotrichum trifolii</name>
    <dbReference type="NCBI Taxonomy" id="5466"/>
    <lineage>
        <taxon>Eukaryota</taxon>
        <taxon>Fungi</taxon>
        <taxon>Dikarya</taxon>
        <taxon>Ascomycota</taxon>
        <taxon>Pezizomycotina</taxon>
        <taxon>Sordariomycetes</taxon>
        <taxon>Hypocreomycetidae</taxon>
        <taxon>Glomerellales</taxon>
        <taxon>Glomerellaceae</taxon>
        <taxon>Colletotrichum</taxon>
        <taxon>Colletotrichum orbiculare species complex</taxon>
    </lineage>
</organism>